<feature type="transmembrane region" description="Helical" evidence="7">
    <location>
        <begin position="354"/>
        <end position="375"/>
    </location>
</feature>
<feature type="transmembrane region" description="Helical" evidence="7">
    <location>
        <begin position="158"/>
        <end position="180"/>
    </location>
</feature>
<evidence type="ECO:0000259" key="8">
    <source>
        <dbReference type="PROSITE" id="PS50850"/>
    </source>
</evidence>
<dbReference type="Proteomes" id="UP000317378">
    <property type="component" value="Unassembled WGS sequence"/>
</dbReference>
<organism evidence="9 10">
    <name type="scientific">Streptomyces sporangiiformans</name>
    <dbReference type="NCBI Taxonomy" id="2315329"/>
    <lineage>
        <taxon>Bacteria</taxon>
        <taxon>Bacillati</taxon>
        <taxon>Actinomycetota</taxon>
        <taxon>Actinomycetes</taxon>
        <taxon>Kitasatosporales</taxon>
        <taxon>Streptomycetaceae</taxon>
        <taxon>Streptomyces</taxon>
    </lineage>
</organism>
<evidence type="ECO:0000256" key="1">
    <source>
        <dbReference type="ARBA" id="ARBA00004651"/>
    </source>
</evidence>
<dbReference type="InterPro" id="IPR036259">
    <property type="entry name" value="MFS_trans_sf"/>
</dbReference>
<dbReference type="PANTHER" id="PTHR43124:SF3">
    <property type="entry name" value="CHLORAMPHENICOL EFFLUX PUMP RV0191"/>
    <property type="match status" value="1"/>
</dbReference>
<dbReference type="PANTHER" id="PTHR43124">
    <property type="entry name" value="PURINE EFFLUX PUMP PBUE"/>
    <property type="match status" value="1"/>
</dbReference>
<proteinExistence type="predicted"/>
<evidence type="ECO:0000256" key="4">
    <source>
        <dbReference type="ARBA" id="ARBA00022989"/>
    </source>
</evidence>
<dbReference type="InterPro" id="IPR011701">
    <property type="entry name" value="MFS"/>
</dbReference>
<feature type="transmembrane region" description="Helical" evidence="7">
    <location>
        <begin position="65"/>
        <end position="84"/>
    </location>
</feature>
<dbReference type="GO" id="GO:0022857">
    <property type="term" value="F:transmembrane transporter activity"/>
    <property type="evidence" value="ECO:0007669"/>
    <property type="project" value="InterPro"/>
</dbReference>
<keyword evidence="10" id="KW-1185">Reference proteome</keyword>
<dbReference type="InterPro" id="IPR050189">
    <property type="entry name" value="MFS_Efflux_Transporters"/>
</dbReference>
<dbReference type="AlphaFoldDB" id="A0A505DHX6"/>
<protein>
    <submittedName>
        <fullName evidence="9">MFS transporter</fullName>
    </submittedName>
</protein>
<feature type="domain" description="Major facilitator superfamily (MFS) profile" evidence="8">
    <location>
        <begin position="30"/>
        <end position="406"/>
    </location>
</feature>
<dbReference type="SUPFAM" id="SSF103473">
    <property type="entry name" value="MFS general substrate transporter"/>
    <property type="match status" value="1"/>
</dbReference>
<dbReference type="GO" id="GO:0005886">
    <property type="term" value="C:plasma membrane"/>
    <property type="evidence" value="ECO:0007669"/>
    <property type="project" value="UniProtKB-SubCell"/>
</dbReference>
<evidence type="ECO:0000256" key="6">
    <source>
        <dbReference type="SAM" id="MobiDB-lite"/>
    </source>
</evidence>
<dbReference type="Gene3D" id="1.20.1250.20">
    <property type="entry name" value="MFS general substrate transporter like domains"/>
    <property type="match status" value="1"/>
</dbReference>
<feature type="transmembrane region" description="Helical" evidence="7">
    <location>
        <begin position="381"/>
        <end position="401"/>
    </location>
</feature>
<dbReference type="OrthoDB" id="9814237at2"/>
<keyword evidence="3 7" id="KW-0812">Transmembrane</keyword>
<keyword evidence="5 7" id="KW-0472">Membrane</keyword>
<feature type="transmembrane region" description="Helical" evidence="7">
    <location>
        <begin position="186"/>
        <end position="206"/>
    </location>
</feature>
<keyword evidence="4 7" id="KW-1133">Transmembrane helix</keyword>
<evidence type="ECO:0000256" key="2">
    <source>
        <dbReference type="ARBA" id="ARBA00022475"/>
    </source>
</evidence>
<gene>
    <name evidence="9" type="ORF">FGD71_040620</name>
</gene>
<evidence type="ECO:0000256" key="3">
    <source>
        <dbReference type="ARBA" id="ARBA00022692"/>
    </source>
</evidence>
<accession>A0A505DHX6</accession>
<feature type="transmembrane region" description="Helical" evidence="7">
    <location>
        <begin position="265"/>
        <end position="285"/>
    </location>
</feature>
<dbReference type="Pfam" id="PF07690">
    <property type="entry name" value="MFS_1"/>
    <property type="match status" value="1"/>
</dbReference>
<dbReference type="EMBL" id="VCHX02000322">
    <property type="protein sequence ID" value="TPQ16681.1"/>
    <property type="molecule type" value="Genomic_DNA"/>
</dbReference>
<evidence type="ECO:0000313" key="9">
    <source>
        <dbReference type="EMBL" id="TPQ16681.1"/>
    </source>
</evidence>
<name>A0A505DHX6_9ACTN</name>
<feature type="region of interest" description="Disordered" evidence="6">
    <location>
        <begin position="1"/>
        <end position="22"/>
    </location>
</feature>
<evidence type="ECO:0000256" key="7">
    <source>
        <dbReference type="SAM" id="Phobius"/>
    </source>
</evidence>
<keyword evidence="2" id="KW-1003">Cell membrane</keyword>
<reference evidence="9 10" key="1">
    <citation type="submission" date="2019-06" db="EMBL/GenBank/DDBJ databases">
        <title>Streptomyces sporangiiformans sp. nov., a novel actinomycete isolated from soil in Mount Song.</title>
        <authorList>
            <person name="Han L."/>
        </authorList>
    </citation>
    <scope>NUCLEOTIDE SEQUENCE [LARGE SCALE GENOMIC DNA]</scope>
    <source>
        <strain evidence="9 10">NEAU-SSA 1</strain>
    </source>
</reference>
<feature type="transmembrane region" description="Helical" evidence="7">
    <location>
        <begin position="294"/>
        <end position="313"/>
    </location>
</feature>
<feature type="transmembrane region" description="Helical" evidence="7">
    <location>
        <begin position="319"/>
        <end position="342"/>
    </location>
</feature>
<evidence type="ECO:0000256" key="5">
    <source>
        <dbReference type="ARBA" id="ARBA00023136"/>
    </source>
</evidence>
<feature type="transmembrane region" description="Helical" evidence="7">
    <location>
        <begin position="96"/>
        <end position="119"/>
    </location>
</feature>
<evidence type="ECO:0000313" key="10">
    <source>
        <dbReference type="Proteomes" id="UP000317378"/>
    </source>
</evidence>
<feature type="transmembrane region" description="Helical" evidence="7">
    <location>
        <begin position="125"/>
        <end position="146"/>
    </location>
</feature>
<dbReference type="CDD" id="cd17324">
    <property type="entry name" value="MFS_NepI_like"/>
    <property type="match status" value="1"/>
</dbReference>
<feature type="transmembrane region" description="Helical" evidence="7">
    <location>
        <begin position="227"/>
        <end position="245"/>
    </location>
</feature>
<sequence length="415" mass="43128">MSSSGRHETPTSNEAAHPTPPATPAHGWPAVLTVAFSVFTVTATETMPIGLLPEMATDLRVSEGTVGLTVTLYGLFAGLLAPLLTAATRQLDRRKLLLVILTVFLAGNLLTATAVDYAWLMLVRLLIGFIHGVLWAIVASIAVRLVPAARSVRATAVVFSGISLATVIGVPLGAMVGQWLSWRAAFWALTVCSAVALLATAVLMPSMPSRDGVHLSELPRLLKRGDLRTTVAVTAIVVIGHYAAYTYVTPFLLRNVGVAADTVGVLLLCFGIAGVAGNFVVGAVIGRGPTLRKVIIGLIVGTGGSMALLLAAGPWQPGAIAFLLGWGFAYSALPVALQTLVLRSVPHAREAATSLYVLSFNVSISLGALFGSLALDRSGPSLVMLTGVACCAAALPVAAFLHGRADSTEWTPRGQ</sequence>
<dbReference type="InterPro" id="IPR020846">
    <property type="entry name" value="MFS_dom"/>
</dbReference>
<comment type="subcellular location">
    <subcellularLocation>
        <location evidence="1">Cell membrane</location>
        <topology evidence="1">Multi-pass membrane protein</topology>
    </subcellularLocation>
</comment>
<dbReference type="PROSITE" id="PS50850">
    <property type="entry name" value="MFS"/>
    <property type="match status" value="1"/>
</dbReference>
<comment type="caution">
    <text evidence="9">The sequence shown here is derived from an EMBL/GenBank/DDBJ whole genome shotgun (WGS) entry which is preliminary data.</text>
</comment>